<reference evidence="2 3" key="1">
    <citation type="journal article" date="2006" name="Mol. Plant Microbe Interact.">
        <title>Identification of open reading frames unique to a select agent: Ralstonia solanacearum race 3 biovar 2.</title>
        <authorList>
            <person name="Gabriel D.W."/>
            <person name="Allen C."/>
            <person name="Schell M."/>
            <person name="Denny T.P."/>
            <person name="Greenberg J.T."/>
            <person name="Duan Y.P."/>
            <person name="Flores-Cruz Z."/>
            <person name="Huang Q."/>
            <person name="Clifford J.M."/>
            <person name="Presting G."/>
            <person name="Gonzalez E.T."/>
            <person name="Reddy J."/>
            <person name="Elphinstone J."/>
            <person name="Swanson J."/>
            <person name="Yao J."/>
            <person name="Mulholland V."/>
            <person name="Liu L."/>
            <person name="Farmerie W."/>
            <person name="Patnaikuni M."/>
            <person name="Balogh B."/>
            <person name="Norman D."/>
            <person name="Alvarez A."/>
            <person name="Castillo J.A."/>
            <person name="Jones J."/>
            <person name="Saddler G."/>
            <person name="Walunas T."/>
            <person name="Zhukov A."/>
            <person name="Mikhailova N."/>
        </authorList>
    </citation>
    <scope>NUCLEOTIDE SEQUENCE [LARGE SCALE GENOMIC DNA]</scope>
    <source>
        <strain evidence="2 3">UW551</strain>
    </source>
</reference>
<sequence length="439" mass="48527">MKRPSRRLRESAATMLKNGRFLEPPRARRITTMDLFLEKLGMRTEKHASIAQFSRPNKHLDRTRLNAGYAAWHARYGRWVIVLAAWLGCALPATARLPIETLRVPPGFQVELLTDAMPSAREMALSPAGILYVGSRTAGKVYALPLQTPGAAVRVIASGLEQPVGVAWRDGSLYVSAVSRVMRLDRIDTRLDDPPAPVVVNDRFPTETHHGWKFIAFGPDGKLYVPVGAPCNVCHRDENRYANLMRMNADGSGLEVVARGIRNTVGFDWHPVTHELWFTDNGADMMGDDVPDDELNRITAPGQHFGYPFCHAGDVPDPEFGAGHPCSQYVPPVGKLGAHVAALGMRFYTGSSFPQAYRHNIFIAEHGSWNRSSKVGYRVVRVALDATGKIVRHEPFVEGWLRGQQAWGRPADVVVAPDGSLLVSDDYAGAVYRVRYTGK</sequence>
<dbReference type="PANTHER" id="PTHR33546:SF1">
    <property type="entry name" value="LARGE, MULTIFUNCTIONAL SECRETED PROTEIN"/>
    <property type="match status" value="1"/>
</dbReference>
<dbReference type="EC" id="1.2.99.-" evidence="2"/>
<keyword evidence="2" id="KW-0560">Oxidoreductase</keyword>
<evidence type="ECO:0000313" key="3">
    <source>
        <dbReference type="Proteomes" id="UP000005933"/>
    </source>
</evidence>
<dbReference type="Gene3D" id="2.120.10.30">
    <property type="entry name" value="TolB, C-terminal domain"/>
    <property type="match status" value="1"/>
</dbReference>
<gene>
    <name evidence="2" type="ORF">RRSL_04468</name>
</gene>
<dbReference type="Pfam" id="PF22807">
    <property type="entry name" value="TrAA12"/>
    <property type="match status" value="1"/>
</dbReference>
<organism evidence="2 3">
    <name type="scientific">Ralstonia solanacearum (strain UW551)</name>
    <dbReference type="NCBI Taxonomy" id="342110"/>
    <lineage>
        <taxon>Bacteria</taxon>
        <taxon>Pseudomonadati</taxon>
        <taxon>Pseudomonadota</taxon>
        <taxon>Betaproteobacteria</taxon>
        <taxon>Burkholderiales</taxon>
        <taxon>Burkholderiaceae</taxon>
        <taxon>Ralstonia</taxon>
        <taxon>Ralstonia solanacearum species complex</taxon>
    </lineage>
</organism>
<dbReference type="SUPFAM" id="SSF50952">
    <property type="entry name" value="Soluble quinoprotein glucose dehydrogenase"/>
    <property type="match status" value="1"/>
</dbReference>
<accession>A0AB33VIL5</accession>
<dbReference type="PANTHER" id="PTHR33546">
    <property type="entry name" value="LARGE, MULTIFUNCTIONAL SECRETED PROTEIN-RELATED"/>
    <property type="match status" value="1"/>
</dbReference>
<protein>
    <submittedName>
        <fullName evidence="2">L-sorbosone dehydrogenase (FAD)</fullName>
        <ecNumber evidence="2">1.2.99.-</ecNumber>
    </submittedName>
</protein>
<dbReference type="GO" id="GO:0016491">
    <property type="term" value="F:oxidoreductase activity"/>
    <property type="evidence" value="ECO:0007669"/>
    <property type="project" value="UniProtKB-KW"/>
</dbReference>
<dbReference type="Proteomes" id="UP000005933">
    <property type="component" value="Unassembled WGS sequence"/>
</dbReference>
<dbReference type="EMBL" id="AAKL01000002">
    <property type="protein sequence ID" value="EAP74613.1"/>
    <property type="molecule type" value="Genomic_DNA"/>
</dbReference>
<dbReference type="InterPro" id="IPR054539">
    <property type="entry name" value="Beta-prop_PDH"/>
</dbReference>
<proteinExistence type="predicted"/>
<dbReference type="InterPro" id="IPR011041">
    <property type="entry name" value="Quinoprot_gluc/sorb_DH_b-prop"/>
</dbReference>
<evidence type="ECO:0000313" key="2">
    <source>
        <dbReference type="EMBL" id="EAP74613.1"/>
    </source>
</evidence>
<name>A0AB33VIL5_RALSU</name>
<comment type="caution">
    <text evidence="2">The sequence shown here is derived from an EMBL/GenBank/DDBJ whole genome shotgun (WGS) entry which is preliminary data.</text>
</comment>
<dbReference type="InterPro" id="IPR011042">
    <property type="entry name" value="6-blade_b-propeller_TolB-like"/>
</dbReference>
<dbReference type="AlphaFoldDB" id="A0AB33VIL5"/>
<feature type="domain" description="Pyrroloquinoline quinone-dependent pyranose dehydrogenase beta-propeller" evidence="1">
    <location>
        <begin position="104"/>
        <end position="432"/>
    </location>
</feature>
<evidence type="ECO:0000259" key="1">
    <source>
        <dbReference type="Pfam" id="PF22807"/>
    </source>
</evidence>